<dbReference type="GO" id="GO:0042803">
    <property type="term" value="F:protein homodimerization activity"/>
    <property type="evidence" value="ECO:0007669"/>
    <property type="project" value="InterPro"/>
</dbReference>
<dbReference type="SUPFAM" id="SSF51064">
    <property type="entry name" value="Head domain of nucleotide exchange factor GrpE"/>
    <property type="match status" value="1"/>
</dbReference>
<dbReference type="RefSeq" id="WP_067447159.1">
    <property type="nucleotide sequence ID" value="NZ_SMFR01000002.1"/>
</dbReference>
<dbReference type="Gene3D" id="2.30.22.10">
    <property type="entry name" value="Head domain of nucleotide exchange factor GrpE"/>
    <property type="match status" value="1"/>
</dbReference>
<dbReference type="GO" id="GO:0006457">
    <property type="term" value="P:protein folding"/>
    <property type="evidence" value="ECO:0007669"/>
    <property type="project" value="InterPro"/>
</dbReference>
<proteinExistence type="predicted"/>
<sequence>MTDNSVADQLDSIRTELAGLSDLFKRRLLDDRGYRQLVESLQLRAATAEAGLGAEYLLPVVLQLARLIDRAEHNSADPFVTSLIEELHAILETCGVQSFGQPGEPVDPDTHEIRSINGEPGGPLHVDVLVRRGYTYSGKVVRPVLVDAVYHDAE</sequence>
<keyword evidence="1" id="KW-0143">Chaperone</keyword>
<dbReference type="GO" id="GO:0051087">
    <property type="term" value="F:protein-folding chaperone binding"/>
    <property type="evidence" value="ECO:0007669"/>
    <property type="project" value="InterPro"/>
</dbReference>
<dbReference type="Pfam" id="PF01025">
    <property type="entry name" value="GrpE"/>
    <property type="match status" value="1"/>
</dbReference>
<dbReference type="EMBL" id="SMFR01000002">
    <property type="protein sequence ID" value="TCJ97703.1"/>
    <property type="molecule type" value="Genomic_DNA"/>
</dbReference>
<evidence type="ECO:0000313" key="3">
    <source>
        <dbReference type="Proteomes" id="UP000294856"/>
    </source>
</evidence>
<comment type="caution">
    <text evidence="2">The sequence shown here is derived from an EMBL/GenBank/DDBJ whole genome shotgun (WGS) entry which is preliminary data.</text>
</comment>
<protein>
    <submittedName>
        <fullName evidence="2">Molecular chaperone GrpE (Heat shock protein)</fullName>
    </submittedName>
</protein>
<dbReference type="InterPro" id="IPR000740">
    <property type="entry name" value="GrpE"/>
</dbReference>
<dbReference type="InterPro" id="IPR009012">
    <property type="entry name" value="GrpE_head"/>
</dbReference>
<reference evidence="2 3" key="1">
    <citation type="submission" date="2019-03" db="EMBL/GenBank/DDBJ databases">
        <title>Genomic Encyclopedia of Type Strains, Phase IV (KMG-IV): sequencing the most valuable type-strain genomes for metagenomic binning, comparative biology and taxonomic classification.</title>
        <authorList>
            <person name="Goeker M."/>
        </authorList>
    </citation>
    <scope>NUCLEOTIDE SEQUENCE [LARGE SCALE GENOMIC DNA]</scope>
    <source>
        <strain evidence="2 3">DSM 44684</strain>
    </source>
</reference>
<keyword evidence="3" id="KW-1185">Reference proteome</keyword>
<keyword evidence="2" id="KW-0346">Stress response</keyword>
<dbReference type="GO" id="GO:0000774">
    <property type="term" value="F:adenyl-nucleotide exchange factor activity"/>
    <property type="evidence" value="ECO:0007669"/>
    <property type="project" value="InterPro"/>
</dbReference>
<accession>A0A4R1FS84</accession>
<dbReference type="AlphaFoldDB" id="A0A4R1FS84"/>
<dbReference type="Proteomes" id="UP000294856">
    <property type="component" value="Unassembled WGS sequence"/>
</dbReference>
<dbReference type="STRING" id="1210063.GCA_001612665_01408"/>
<dbReference type="OrthoDB" id="4578855at2"/>
<evidence type="ECO:0000256" key="1">
    <source>
        <dbReference type="ARBA" id="ARBA00023186"/>
    </source>
</evidence>
<organism evidence="2 3">
    <name type="scientific">Nocardia alba</name>
    <dbReference type="NCBI Taxonomy" id="225051"/>
    <lineage>
        <taxon>Bacteria</taxon>
        <taxon>Bacillati</taxon>
        <taxon>Actinomycetota</taxon>
        <taxon>Actinomycetes</taxon>
        <taxon>Mycobacteriales</taxon>
        <taxon>Nocardiaceae</taxon>
        <taxon>Nocardia</taxon>
    </lineage>
</organism>
<gene>
    <name evidence="2" type="ORF">DFR71_3751</name>
</gene>
<name>A0A4R1FS84_9NOCA</name>
<evidence type="ECO:0000313" key="2">
    <source>
        <dbReference type="EMBL" id="TCJ97703.1"/>
    </source>
</evidence>